<dbReference type="InterPro" id="IPR027478">
    <property type="entry name" value="LdcA_N"/>
</dbReference>
<evidence type="ECO:0000259" key="3">
    <source>
        <dbReference type="Pfam" id="PF02016"/>
    </source>
</evidence>
<dbReference type="Pfam" id="PF17676">
    <property type="entry name" value="Peptidase_S66C"/>
    <property type="match status" value="1"/>
</dbReference>
<name>A0A3P5X8J8_9BACL</name>
<dbReference type="AlphaFoldDB" id="A0A3P5X8J8"/>
<reference evidence="5 6" key="1">
    <citation type="submission" date="2018-11" db="EMBL/GenBank/DDBJ databases">
        <authorList>
            <person name="Criscuolo A."/>
        </authorList>
    </citation>
    <scope>NUCLEOTIDE SEQUENCE [LARGE SCALE GENOMIC DNA]</scope>
    <source>
        <strain evidence="5">ATB-66</strain>
    </source>
</reference>
<dbReference type="CDD" id="cd07062">
    <property type="entry name" value="Peptidase_S66_mccF_like"/>
    <property type="match status" value="1"/>
</dbReference>
<dbReference type="InterPro" id="IPR040921">
    <property type="entry name" value="Peptidase_S66C"/>
</dbReference>
<dbReference type="Gene3D" id="3.40.50.10740">
    <property type="entry name" value="Class I glutamine amidotransferase-like"/>
    <property type="match status" value="1"/>
</dbReference>
<comment type="similarity">
    <text evidence="1">Belongs to the peptidase S66 family.</text>
</comment>
<dbReference type="SUPFAM" id="SSF141986">
    <property type="entry name" value="LD-carboxypeptidase A C-terminal domain-like"/>
    <property type="match status" value="1"/>
</dbReference>
<dbReference type="Proteomes" id="UP000270468">
    <property type="component" value="Unassembled WGS sequence"/>
</dbReference>
<protein>
    <submittedName>
        <fullName evidence="5">Microcin C7 self-immunity protein MccF</fullName>
    </submittedName>
</protein>
<dbReference type="InterPro" id="IPR003507">
    <property type="entry name" value="S66_fam"/>
</dbReference>
<dbReference type="PANTHER" id="PTHR30237">
    <property type="entry name" value="MURAMOYLTETRAPEPTIDE CARBOXYPEPTIDASE"/>
    <property type="match status" value="1"/>
</dbReference>
<dbReference type="EMBL" id="UXAV01000037">
    <property type="protein sequence ID" value="VDC26606.1"/>
    <property type="molecule type" value="Genomic_DNA"/>
</dbReference>
<dbReference type="RefSeq" id="WP_345788889.1">
    <property type="nucleotide sequence ID" value="NZ_CBCRXF010000004.1"/>
</dbReference>
<evidence type="ECO:0000259" key="4">
    <source>
        <dbReference type="Pfam" id="PF17676"/>
    </source>
</evidence>
<dbReference type="InterPro" id="IPR040449">
    <property type="entry name" value="Peptidase_S66_N"/>
</dbReference>
<accession>A0A3P5X8J8</accession>
<keyword evidence="2" id="KW-0378">Hydrolase</keyword>
<dbReference type="PIRSF" id="PIRSF028757">
    <property type="entry name" value="LD-carboxypeptidase"/>
    <property type="match status" value="1"/>
</dbReference>
<dbReference type="SUPFAM" id="SSF52317">
    <property type="entry name" value="Class I glutamine amidotransferase-like"/>
    <property type="match status" value="1"/>
</dbReference>
<proteinExistence type="inferred from homology"/>
<feature type="domain" description="LD-carboxypeptidase C-terminal" evidence="4">
    <location>
        <begin position="205"/>
        <end position="327"/>
    </location>
</feature>
<dbReference type="GO" id="GO:0016787">
    <property type="term" value="F:hydrolase activity"/>
    <property type="evidence" value="ECO:0007669"/>
    <property type="project" value="UniProtKB-KW"/>
</dbReference>
<evidence type="ECO:0000313" key="5">
    <source>
        <dbReference type="EMBL" id="VDC26606.1"/>
    </source>
</evidence>
<dbReference type="PANTHER" id="PTHR30237:SF5">
    <property type="entry name" value="CARBOXYPEPTIDASE VC_A0337-RELATED"/>
    <property type="match status" value="1"/>
</dbReference>
<sequence length="341" mass="37803">MTMIRYPKPLQQGGTVGVTALSSGVKSELHHLLRKAAHQFEQRGYAVKLGETAWTSEKLTSAPGELRISEFMAMMGDEDIQVIIPPWGGELLLEILPAIDFGKLDPKWLIGYSDTSTLLLPLTLLTGIATAHGTNFVDLRSDKWDEVTSKFMEMLTASVGDTVIQQSSEKFQSEWQHTVSSEPYVFNLDTDTSWKTVDDMPVRFEGRILSGCIDTIRHLIGTPFGNVQAFRDNFIPNEKIVWVIENCEMNAPDFYRSILQLYNAGWFTHTSGIIFGRTAAGIAVDGFTDIDAMERLAELTGVPIVYDADIGHMPPQMTFVNGAFVEVEVASGKAVVTTKFI</sequence>
<keyword evidence="6" id="KW-1185">Reference proteome</keyword>
<evidence type="ECO:0000313" key="6">
    <source>
        <dbReference type="Proteomes" id="UP000270468"/>
    </source>
</evidence>
<evidence type="ECO:0000256" key="1">
    <source>
        <dbReference type="ARBA" id="ARBA00010233"/>
    </source>
</evidence>
<feature type="domain" description="LD-carboxypeptidase N-terminal" evidence="3">
    <location>
        <begin position="16"/>
        <end position="133"/>
    </location>
</feature>
<dbReference type="Pfam" id="PF02016">
    <property type="entry name" value="Peptidase_S66"/>
    <property type="match status" value="1"/>
</dbReference>
<dbReference type="InterPro" id="IPR027461">
    <property type="entry name" value="Carboxypeptidase_A_C_sf"/>
</dbReference>
<organism evidence="5 6">
    <name type="scientific">Filibacter tadaridae</name>
    <dbReference type="NCBI Taxonomy" id="2483811"/>
    <lineage>
        <taxon>Bacteria</taxon>
        <taxon>Bacillati</taxon>
        <taxon>Bacillota</taxon>
        <taxon>Bacilli</taxon>
        <taxon>Bacillales</taxon>
        <taxon>Caryophanaceae</taxon>
        <taxon>Filibacter</taxon>
    </lineage>
</organism>
<gene>
    <name evidence="5" type="primary">mccF</name>
    <name evidence="5" type="ORF">FILTAD_01448</name>
</gene>
<dbReference type="InterPro" id="IPR029062">
    <property type="entry name" value="Class_I_gatase-like"/>
</dbReference>
<dbReference type="Gene3D" id="3.50.30.60">
    <property type="entry name" value="LD-carboxypeptidase A C-terminal domain-like"/>
    <property type="match status" value="1"/>
</dbReference>
<evidence type="ECO:0000256" key="2">
    <source>
        <dbReference type="ARBA" id="ARBA00022801"/>
    </source>
</evidence>